<dbReference type="PANTHER" id="PTHR43742:SF10">
    <property type="entry name" value="TRIMETHYLAMINE-N-OXIDE REDUCTASE 2"/>
    <property type="match status" value="1"/>
</dbReference>
<feature type="region of interest" description="Disordered" evidence="4">
    <location>
        <begin position="158"/>
        <end position="194"/>
    </location>
</feature>
<dbReference type="InterPro" id="IPR006657">
    <property type="entry name" value="MoPterin_dinucl-bd_dom"/>
</dbReference>
<feature type="region of interest" description="Disordered" evidence="4">
    <location>
        <begin position="65"/>
        <end position="85"/>
    </location>
</feature>
<evidence type="ECO:0000313" key="6">
    <source>
        <dbReference type="EMBL" id="AZI58885.1"/>
    </source>
</evidence>
<dbReference type="InterPro" id="IPR009010">
    <property type="entry name" value="Asp_de-COase-like_dom_sf"/>
</dbReference>
<reference evidence="6 7" key="1">
    <citation type="submission" date="2018-11" db="EMBL/GenBank/DDBJ databases">
        <authorList>
            <person name="Da X."/>
        </authorList>
    </citation>
    <scope>NUCLEOTIDE SEQUENCE [LARGE SCALE GENOMIC DNA]</scope>
    <source>
        <strain evidence="6 7">S14-144</strain>
    </source>
</reference>
<evidence type="ECO:0000256" key="1">
    <source>
        <dbReference type="ARBA" id="ARBA00001942"/>
    </source>
</evidence>
<reference evidence="6 7" key="2">
    <citation type="submission" date="2018-12" db="EMBL/GenBank/DDBJ databases">
        <title>Nakamurella antarcticus sp. nov., isolated from Antarctica South Shetland Islands soil.</title>
        <authorList>
            <person name="Peng F."/>
        </authorList>
    </citation>
    <scope>NUCLEOTIDE SEQUENCE [LARGE SCALE GENOMIC DNA]</scope>
    <source>
        <strain evidence="6 7">S14-144</strain>
    </source>
</reference>
<gene>
    <name evidence="6" type="ORF">EH165_12785</name>
</gene>
<dbReference type="OrthoDB" id="7376058at2"/>
<dbReference type="GO" id="GO:0030151">
    <property type="term" value="F:molybdenum ion binding"/>
    <property type="evidence" value="ECO:0007669"/>
    <property type="project" value="TreeGrafter"/>
</dbReference>
<dbReference type="Gene3D" id="2.40.40.20">
    <property type="match status" value="1"/>
</dbReference>
<dbReference type="Proteomes" id="UP000268084">
    <property type="component" value="Chromosome"/>
</dbReference>
<evidence type="ECO:0000313" key="7">
    <source>
        <dbReference type="Proteomes" id="UP000268084"/>
    </source>
</evidence>
<dbReference type="SUPFAM" id="SSF50692">
    <property type="entry name" value="ADC-like"/>
    <property type="match status" value="1"/>
</dbReference>
<name>A0A3G8ZQ07_9ACTN</name>
<dbReference type="GO" id="GO:0016491">
    <property type="term" value="F:oxidoreductase activity"/>
    <property type="evidence" value="ECO:0007669"/>
    <property type="project" value="UniProtKB-KW"/>
</dbReference>
<dbReference type="AlphaFoldDB" id="A0A3G8ZQ07"/>
<organism evidence="6 7">
    <name type="scientific">Nakamurella antarctica</name>
    <dbReference type="NCBI Taxonomy" id="1902245"/>
    <lineage>
        <taxon>Bacteria</taxon>
        <taxon>Bacillati</taxon>
        <taxon>Actinomycetota</taxon>
        <taxon>Actinomycetes</taxon>
        <taxon>Nakamurellales</taxon>
        <taxon>Nakamurellaceae</taxon>
        <taxon>Nakamurella</taxon>
    </lineage>
</organism>
<dbReference type="PANTHER" id="PTHR43742">
    <property type="entry name" value="TRIMETHYLAMINE-N-OXIDE REDUCTASE"/>
    <property type="match status" value="1"/>
</dbReference>
<proteinExistence type="predicted"/>
<dbReference type="RefSeq" id="WP_124799789.1">
    <property type="nucleotide sequence ID" value="NZ_CP034170.1"/>
</dbReference>
<dbReference type="InterPro" id="IPR050612">
    <property type="entry name" value="Prok_Mopterin_Oxidored"/>
</dbReference>
<evidence type="ECO:0000256" key="3">
    <source>
        <dbReference type="ARBA" id="ARBA00023002"/>
    </source>
</evidence>
<dbReference type="KEGG" id="nak:EH165_12785"/>
<dbReference type="GO" id="GO:0009055">
    <property type="term" value="F:electron transfer activity"/>
    <property type="evidence" value="ECO:0007669"/>
    <property type="project" value="TreeGrafter"/>
</dbReference>
<comment type="cofactor">
    <cofactor evidence="1">
        <name>Mo-bis(molybdopterin guanine dinucleotide)</name>
        <dbReference type="ChEBI" id="CHEBI:60539"/>
    </cofactor>
</comment>
<feature type="compositionally biased region" description="Basic residues" evidence="4">
    <location>
        <begin position="169"/>
        <end position="185"/>
    </location>
</feature>
<dbReference type="GO" id="GO:0009061">
    <property type="term" value="P:anaerobic respiration"/>
    <property type="evidence" value="ECO:0007669"/>
    <property type="project" value="TreeGrafter"/>
</dbReference>
<evidence type="ECO:0000256" key="4">
    <source>
        <dbReference type="SAM" id="MobiDB-lite"/>
    </source>
</evidence>
<keyword evidence="7" id="KW-1185">Reference proteome</keyword>
<dbReference type="Pfam" id="PF01568">
    <property type="entry name" value="Molydop_binding"/>
    <property type="match status" value="1"/>
</dbReference>
<keyword evidence="3" id="KW-0560">Oxidoreductase</keyword>
<sequence length="194" mass="20721">MPTARGSTYCSANIGLIRYRTGFGRRVDATRRPRPWLLDLATRPPGAPHLARTRGVAGIARGHTVPAAPHRGPAPGHLSSQMDMGEPSRAHKVAGRERIRIHPENAAEGGLADGDVVRVSHSKGECLAGVLVTANIRRDVVELPTGAWFDPQIVDGTESASTETPCAHHGPKHFPARPRVLRSTRPRSGLASGN</sequence>
<evidence type="ECO:0000259" key="5">
    <source>
        <dbReference type="Pfam" id="PF01568"/>
    </source>
</evidence>
<dbReference type="GO" id="GO:0043546">
    <property type="term" value="F:molybdopterin cofactor binding"/>
    <property type="evidence" value="ECO:0007669"/>
    <property type="project" value="InterPro"/>
</dbReference>
<feature type="compositionally biased region" description="Low complexity" evidence="4">
    <location>
        <begin position="66"/>
        <end position="77"/>
    </location>
</feature>
<dbReference type="EMBL" id="CP034170">
    <property type="protein sequence ID" value="AZI58885.1"/>
    <property type="molecule type" value="Genomic_DNA"/>
</dbReference>
<evidence type="ECO:0000256" key="2">
    <source>
        <dbReference type="ARBA" id="ARBA00022505"/>
    </source>
</evidence>
<dbReference type="GO" id="GO:0030288">
    <property type="term" value="C:outer membrane-bounded periplasmic space"/>
    <property type="evidence" value="ECO:0007669"/>
    <property type="project" value="TreeGrafter"/>
</dbReference>
<protein>
    <recommendedName>
        <fullName evidence="5">Molybdopterin dinucleotide-binding domain-containing protein</fullName>
    </recommendedName>
</protein>
<keyword evidence="2" id="KW-0500">Molybdenum</keyword>
<accession>A0A3G8ZQ07</accession>
<feature type="domain" description="Molybdopterin dinucleotide-binding" evidence="5">
    <location>
        <begin position="74"/>
        <end position="149"/>
    </location>
</feature>